<dbReference type="InterPro" id="IPR032880">
    <property type="entry name" value="CSC1/OSCA1-like_N"/>
</dbReference>
<feature type="transmembrane region" description="Helical" evidence="10">
    <location>
        <begin position="6"/>
        <end position="27"/>
    </location>
</feature>
<evidence type="ECO:0000256" key="3">
    <source>
        <dbReference type="ARBA" id="ARBA00022448"/>
    </source>
</evidence>
<feature type="transmembrane region" description="Helical" evidence="10">
    <location>
        <begin position="622"/>
        <end position="643"/>
    </location>
</feature>
<evidence type="ECO:0000259" key="13">
    <source>
        <dbReference type="Pfam" id="PF14703"/>
    </source>
</evidence>
<keyword evidence="7" id="KW-0406">Ion transport</keyword>
<evidence type="ECO:0000256" key="4">
    <source>
        <dbReference type="ARBA" id="ARBA00022692"/>
    </source>
</evidence>
<dbReference type="PANTHER" id="PTHR13018">
    <property type="entry name" value="PROBABLE MEMBRANE PROTEIN DUF221-RELATED"/>
    <property type="match status" value="1"/>
</dbReference>
<evidence type="ECO:0000256" key="5">
    <source>
        <dbReference type="ARBA" id="ARBA00022837"/>
    </source>
</evidence>
<reference evidence="14 15" key="1">
    <citation type="submission" date="2021-09" db="EMBL/GenBank/DDBJ databases">
        <title>Genomic insights and catalytic innovation underlie evolution of tropane alkaloids biosynthesis.</title>
        <authorList>
            <person name="Wang Y.-J."/>
            <person name="Tian T."/>
            <person name="Huang J.-P."/>
            <person name="Huang S.-X."/>
        </authorList>
    </citation>
    <scope>NUCLEOTIDE SEQUENCE [LARGE SCALE GENOMIC DNA]</scope>
    <source>
        <strain evidence="14">KIB-2018</strain>
        <tissue evidence="14">Leaf</tissue>
    </source>
</reference>
<organism evidence="14 15">
    <name type="scientific">Erythroxylum novogranatense</name>
    <dbReference type="NCBI Taxonomy" id="1862640"/>
    <lineage>
        <taxon>Eukaryota</taxon>
        <taxon>Viridiplantae</taxon>
        <taxon>Streptophyta</taxon>
        <taxon>Embryophyta</taxon>
        <taxon>Tracheophyta</taxon>
        <taxon>Spermatophyta</taxon>
        <taxon>Magnoliopsida</taxon>
        <taxon>eudicotyledons</taxon>
        <taxon>Gunneridae</taxon>
        <taxon>Pentapetalae</taxon>
        <taxon>rosids</taxon>
        <taxon>fabids</taxon>
        <taxon>Malpighiales</taxon>
        <taxon>Erythroxylaceae</taxon>
        <taxon>Erythroxylum</taxon>
    </lineage>
</organism>
<keyword evidence="8 10" id="KW-0472">Membrane</keyword>
<dbReference type="InterPro" id="IPR027815">
    <property type="entry name" value="CSC1/OSCA1-like_cyt"/>
</dbReference>
<keyword evidence="5" id="KW-0106">Calcium</keyword>
<dbReference type="AlphaFoldDB" id="A0AAV8S9M5"/>
<dbReference type="EMBL" id="JAIWQS010000012">
    <property type="protein sequence ID" value="KAJ8748817.1"/>
    <property type="molecule type" value="Genomic_DNA"/>
</dbReference>
<comment type="caution">
    <text evidence="14">The sequence shown here is derived from an EMBL/GenBank/DDBJ whole genome shotgun (WGS) entry which is preliminary data.</text>
</comment>
<keyword evidence="9" id="KW-0407">Ion channel</keyword>
<evidence type="ECO:0000259" key="11">
    <source>
        <dbReference type="Pfam" id="PF02714"/>
    </source>
</evidence>
<feature type="transmembrane region" description="Helical" evidence="10">
    <location>
        <begin position="418"/>
        <end position="438"/>
    </location>
</feature>
<evidence type="ECO:0008006" key="16">
    <source>
        <dbReference type="Google" id="ProtNLM"/>
    </source>
</evidence>
<evidence type="ECO:0000313" key="15">
    <source>
        <dbReference type="Proteomes" id="UP001159364"/>
    </source>
</evidence>
<protein>
    <recommendedName>
        <fullName evidence="16">CSC1-like protein At3g54510</fullName>
    </recommendedName>
</protein>
<evidence type="ECO:0000313" key="14">
    <source>
        <dbReference type="EMBL" id="KAJ8748817.1"/>
    </source>
</evidence>
<dbReference type="InterPro" id="IPR045122">
    <property type="entry name" value="Csc1-like"/>
</dbReference>
<feature type="domain" description="CSC1/OSCA1-like N-terminal transmembrane" evidence="12">
    <location>
        <begin position="6"/>
        <end position="165"/>
    </location>
</feature>
<evidence type="ECO:0000256" key="7">
    <source>
        <dbReference type="ARBA" id="ARBA00023065"/>
    </source>
</evidence>
<dbReference type="InterPro" id="IPR003864">
    <property type="entry name" value="CSC1/OSCA1-like_7TM"/>
</dbReference>
<sequence length="716" mass="82141">MTPESLIASAIVNFGLAFVILSLFSILKKQTSNAPIYYARRISKRQPIPLDHSSTLRRLLPSVSWIPRAFRVTEDEILETNGLDALLIIRLFKFGINCFGVCSLVGLVILLPINYGVQDDESPRVHHPMDPFTISNIERRSDRLWVHFACLWFISFYAMFLLYKEYKAILVKRVQQLRNLRHRPDQFTVLVRQIPSCLEHKRLGFSVDHFFSKYYPNSYLSHQVLYDAKDIENLSDQAKHIARRIEKFRERSRVKKQNKDCLLLRSCRDDYAKVVVFEEKLVEFSHKILRLQGEDMLKQKELPVSFVSFKSICSAALAAQSQQYSNPLLWITQMAPEIRDVSWKSLAVPLKLSLLYKITEIVLASLLLIFFAVPVTAVQGIAKYEKLRRWFPPAIAVELIPGLSSIITGYLPSAVLKGFIYVVPFAMLGMAKIGGGSISKSKEEMKACDMVFYFLVGNVFFLSLLSGSLLDEIRESFSHPKNFPSHLASAVSAQADFFMTYIMNDGLSGFSFQILQPGDEENPYLFALPYFRFIRFVSLSILIGMVYAIVAPLLLPVLIGYFCLGCIVYVNKFYYLEKVSNELPLLAYRLFSEVILFVNYLLQIEDVYETIYETCGRYWPYIHQYIFVGIILMQITMIGLFGLKSKPTASIATIPLLLLTTMFNQYCKIRFLPTFRCYPIQDAAENDELDRKLGRLCLVNFVKWDSSLSQPLVASL</sequence>
<feature type="transmembrane region" description="Helical" evidence="10">
    <location>
        <begin position="354"/>
        <end position="378"/>
    </location>
</feature>
<accession>A0AAV8S9M5</accession>
<keyword evidence="15" id="KW-1185">Reference proteome</keyword>
<feature type="domain" description="CSC1/OSCA1-like cytosolic" evidence="13">
    <location>
        <begin position="186"/>
        <end position="344"/>
    </location>
</feature>
<evidence type="ECO:0000256" key="2">
    <source>
        <dbReference type="ARBA" id="ARBA00007779"/>
    </source>
</evidence>
<name>A0AAV8S9M5_9ROSI</name>
<feature type="transmembrane region" description="Helical" evidence="10">
    <location>
        <begin position="524"/>
        <end position="547"/>
    </location>
</feature>
<gene>
    <name evidence="14" type="ORF">K2173_011375</name>
</gene>
<evidence type="ECO:0000256" key="8">
    <source>
        <dbReference type="ARBA" id="ARBA00023136"/>
    </source>
</evidence>
<comment type="similarity">
    <text evidence="2">Belongs to the CSC1 (TC 1.A.17) family.</text>
</comment>
<keyword evidence="4 10" id="KW-0812">Transmembrane</keyword>
<evidence type="ECO:0000259" key="12">
    <source>
        <dbReference type="Pfam" id="PF13967"/>
    </source>
</evidence>
<dbReference type="Pfam" id="PF13967">
    <property type="entry name" value="RSN1_TM"/>
    <property type="match status" value="1"/>
</dbReference>
<keyword evidence="6 10" id="KW-1133">Transmembrane helix</keyword>
<feature type="domain" description="CSC1/OSCA1-like 7TM region" evidence="11">
    <location>
        <begin position="595"/>
        <end position="641"/>
    </location>
</feature>
<feature type="transmembrane region" description="Helical" evidence="10">
    <location>
        <begin position="144"/>
        <end position="163"/>
    </location>
</feature>
<feature type="transmembrane region" description="Helical" evidence="10">
    <location>
        <begin position="450"/>
        <end position="470"/>
    </location>
</feature>
<dbReference type="Pfam" id="PF02714">
    <property type="entry name" value="RSN1_7TM"/>
    <property type="match status" value="2"/>
</dbReference>
<dbReference type="Pfam" id="PF14703">
    <property type="entry name" value="PHM7_cyt"/>
    <property type="match status" value="1"/>
</dbReference>
<evidence type="ECO:0000256" key="10">
    <source>
        <dbReference type="SAM" id="Phobius"/>
    </source>
</evidence>
<evidence type="ECO:0000256" key="1">
    <source>
        <dbReference type="ARBA" id="ARBA00004141"/>
    </source>
</evidence>
<comment type="subcellular location">
    <subcellularLocation>
        <location evidence="1">Membrane</location>
        <topology evidence="1">Multi-pass membrane protein</topology>
    </subcellularLocation>
</comment>
<feature type="domain" description="CSC1/OSCA1-like 7TM region" evidence="11">
    <location>
        <begin position="360"/>
        <end position="518"/>
    </location>
</feature>
<dbReference type="GO" id="GO:0005886">
    <property type="term" value="C:plasma membrane"/>
    <property type="evidence" value="ECO:0007669"/>
    <property type="project" value="TreeGrafter"/>
</dbReference>
<proteinExistence type="inferred from homology"/>
<dbReference type="PANTHER" id="PTHR13018:SF141">
    <property type="entry name" value="OS01G0950900 PROTEIN"/>
    <property type="match status" value="1"/>
</dbReference>
<feature type="transmembrane region" description="Helical" evidence="10">
    <location>
        <begin position="94"/>
        <end position="115"/>
    </location>
</feature>
<evidence type="ECO:0000256" key="6">
    <source>
        <dbReference type="ARBA" id="ARBA00022989"/>
    </source>
</evidence>
<keyword evidence="3" id="KW-0813">Transport</keyword>
<dbReference type="GO" id="GO:0005227">
    <property type="term" value="F:calcium-activated cation channel activity"/>
    <property type="evidence" value="ECO:0007669"/>
    <property type="project" value="InterPro"/>
</dbReference>
<evidence type="ECO:0000256" key="9">
    <source>
        <dbReference type="ARBA" id="ARBA00023303"/>
    </source>
</evidence>
<dbReference type="Proteomes" id="UP001159364">
    <property type="component" value="Linkage Group LG12"/>
</dbReference>